<accession>A0A1M6IB84</accession>
<reference evidence="3 4" key="1">
    <citation type="submission" date="2016-11" db="EMBL/GenBank/DDBJ databases">
        <authorList>
            <person name="Jaros S."/>
            <person name="Januszkiewicz K."/>
            <person name="Wedrychowicz H."/>
        </authorList>
    </citation>
    <scope>NUCLEOTIDE SEQUENCE [LARGE SCALE GENOMIC DNA]</scope>
    <source>
        <strain evidence="3 4">DSM 17477</strain>
    </source>
</reference>
<dbReference type="InterPro" id="IPR007060">
    <property type="entry name" value="FtsL/DivIC"/>
</dbReference>
<feature type="coiled-coil region" evidence="1">
    <location>
        <begin position="41"/>
        <end position="68"/>
    </location>
</feature>
<dbReference type="EMBL" id="FQZL01000016">
    <property type="protein sequence ID" value="SHJ31762.1"/>
    <property type="molecule type" value="Genomic_DNA"/>
</dbReference>
<dbReference type="Proteomes" id="UP000184052">
    <property type="component" value="Unassembled WGS sequence"/>
</dbReference>
<keyword evidence="2" id="KW-0472">Membrane</keyword>
<keyword evidence="2" id="KW-1133">Transmembrane helix</keyword>
<feature type="transmembrane region" description="Helical" evidence="2">
    <location>
        <begin position="16"/>
        <end position="35"/>
    </location>
</feature>
<protein>
    <submittedName>
        <fullName evidence="3">Cell division protein FtsB</fullName>
    </submittedName>
</protein>
<dbReference type="OrthoDB" id="14319at2"/>
<organism evidence="3 4">
    <name type="scientific">Dethiosulfatibacter aminovorans DSM 17477</name>
    <dbReference type="NCBI Taxonomy" id="1121476"/>
    <lineage>
        <taxon>Bacteria</taxon>
        <taxon>Bacillati</taxon>
        <taxon>Bacillota</taxon>
        <taxon>Tissierellia</taxon>
        <taxon>Dethiosulfatibacter</taxon>
    </lineage>
</organism>
<proteinExistence type="predicted"/>
<gene>
    <name evidence="3" type="ORF">SAMN02745751_02271</name>
</gene>
<evidence type="ECO:0000256" key="2">
    <source>
        <dbReference type="SAM" id="Phobius"/>
    </source>
</evidence>
<keyword evidence="4" id="KW-1185">Reference proteome</keyword>
<dbReference type="RefSeq" id="WP_073049697.1">
    <property type="nucleotide sequence ID" value="NZ_FQZL01000016.1"/>
</dbReference>
<dbReference type="GO" id="GO:0051301">
    <property type="term" value="P:cell division"/>
    <property type="evidence" value="ECO:0007669"/>
    <property type="project" value="UniProtKB-KW"/>
</dbReference>
<sequence>MGKRKRRKKEKKSFKLNIVSLLFYAVAFYMIFTIVGQRRSLAAINEQKEAKLLEKAETEMELQELREDYEKINDPEQFLEIVEKIARDEYKMVKPYETVYIDKNKTKNKFIMGIGTE</sequence>
<keyword evidence="3" id="KW-0132">Cell division</keyword>
<keyword evidence="1" id="KW-0175">Coiled coil</keyword>
<dbReference type="AlphaFoldDB" id="A0A1M6IB84"/>
<evidence type="ECO:0000256" key="1">
    <source>
        <dbReference type="SAM" id="Coils"/>
    </source>
</evidence>
<dbReference type="STRING" id="1121476.SAMN02745751_02271"/>
<dbReference type="Pfam" id="PF04977">
    <property type="entry name" value="DivIC"/>
    <property type="match status" value="1"/>
</dbReference>
<evidence type="ECO:0000313" key="4">
    <source>
        <dbReference type="Proteomes" id="UP000184052"/>
    </source>
</evidence>
<keyword evidence="2" id="KW-0812">Transmembrane</keyword>
<keyword evidence="3" id="KW-0131">Cell cycle</keyword>
<name>A0A1M6IB84_9FIRM</name>
<evidence type="ECO:0000313" key="3">
    <source>
        <dbReference type="EMBL" id="SHJ31762.1"/>
    </source>
</evidence>